<dbReference type="Proteomes" id="UP001519363">
    <property type="component" value="Unassembled WGS sequence"/>
</dbReference>
<dbReference type="PROSITE" id="PS50297">
    <property type="entry name" value="ANK_REP_REGION"/>
    <property type="match status" value="1"/>
</dbReference>
<dbReference type="PROSITE" id="PS50088">
    <property type="entry name" value="ANK_REPEAT"/>
    <property type="match status" value="1"/>
</dbReference>
<sequence length="134" mass="14058">MTEALTDEELAFLNSMFDLARAGETARLAEAVDAGLPVNLTNSAGDSLLVLAAYHDHPDTVRALLARGADTGRVNDRGQTALGAAVFRRSGRTAGLLLDAGADPGLGARSALDVARHFDLPEMLALLDFRTAAR</sequence>
<accession>A0ABS5AQ00</accession>
<reference evidence="4 5" key="1">
    <citation type="submission" date="2021-03" db="EMBL/GenBank/DDBJ databases">
        <title>Sequencing the genomes of 1000 actinobacteria strains.</title>
        <authorList>
            <person name="Klenk H.-P."/>
        </authorList>
    </citation>
    <scope>NUCLEOTIDE SEQUENCE [LARGE SCALE GENOMIC DNA]</scope>
    <source>
        <strain evidence="4 5">DSM 44580</strain>
    </source>
</reference>
<name>A0ABS5AQ00_9PSEU</name>
<evidence type="ECO:0000256" key="2">
    <source>
        <dbReference type="ARBA" id="ARBA00023043"/>
    </source>
</evidence>
<dbReference type="EMBL" id="JAGIOO010000001">
    <property type="protein sequence ID" value="MBP2478482.1"/>
    <property type="molecule type" value="Genomic_DNA"/>
</dbReference>
<keyword evidence="2 3" id="KW-0040">ANK repeat</keyword>
<protein>
    <submittedName>
        <fullName evidence="4">Ankyrin repeat protein</fullName>
    </submittedName>
</protein>
<comment type="caution">
    <text evidence="4">The sequence shown here is derived from an EMBL/GenBank/DDBJ whole genome shotgun (WGS) entry which is preliminary data.</text>
</comment>
<evidence type="ECO:0000313" key="5">
    <source>
        <dbReference type="Proteomes" id="UP001519363"/>
    </source>
</evidence>
<keyword evidence="1" id="KW-0677">Repeat</keyword>
<dbReference type="SMART" id="SM00248">
    <property type="entry name" value="ANK"/>
    <property type="match status" value="2"/>
</dbReference>
<feature type="repeat" description="ANK" evidence="3">
    <location>
        <begin position="44"/>
        <end position="76"/>
    </location>
</feature>
<dbReference type="Pfam" id="PF12796">
    <property type="entry name" value="Ank_2"/>
    <property type="match status" value="1"/>
</dbReference>
<dbReference type="PANTHER" id="PTHR24171">
    <property type="entry name" value="ANKYRIN REPEAT DOMAIN-CONTAINING PROTEIN 39-RELATED"/>
    <property type="match status" value="1"/>
</dbReference>
<evidence type="ECO:0000313" key="4">
    <source>
        <dbReference type="EMBL" id="MBP2478482.1"/>
    </source>
</evidence>
<dbReference type="InterPro" id="IPR002110">
    <property type="entry name" value="Ankyrin_rpt"/>
</dbReference>
<proteinExistence type="predicted"/>
<dbReference type="SUPFAM" id="SSF48403">
    <property type="entry name" value="Ankyrin repeat"/>
    <property type="match status" value="1"/>
</dbReference>
<dbReference type="RefSeq" id="WP_086782565.1">
    <property type="nucleotide sequence ID" value="NZ_JAGIOO010000001.1"/>
</dbReference>
<organism evidence="4 5">
    <name type="scientific">Crossiella equi</name>
    <dbReference type="NCBI Taxonomy" id="130796"/>
    <lineage>
        <taxon>Bacteria</taxon>
        <taxon>Bacillati</taxon>
        <taxon>Actinomycetota</taxon>
        <taxon>Actinomycetes</taxon>
        <taxon>Pseudonocardiales</taxon>
        <taxon>Pseudonocardiaceae</taxon>
        <taxon>Crossiella</taxon>
    </lineage>
</organism>
<keyword evidence="5" id="KW-1185">Reference proteome</keyword>
<gene>
    <name evidence="4" type="ORF">JOF53_007354</name>
</gene>
<dbReference type="InterPro" id="IPR036770">
    <property type="entry name" value="Ankyrin_rpt-contain_sf"/>
</dbReference>
<dbReference type="Gene3D" id="1.25.40.20">
    <property type="entry name" value="Ankyrin repeat-containing domain"/>
    <property type="match status" value="1"/>
</dbReference>
<evidence type="ECO:0000256" key="3">
    <source>
        <dbReference type="PROSITE-ProRule" id="PRU00023"/>
    </source>
</evidence>
<evidence type="ECO:0000256" key="1">
    <source>
        <dbReference type="ARBA" id="ARBA00022737"/>
    </source>
</evidence>